<name>A0A232FLD6_9HYME</name>
<evidence type="ECO:0000313" key="1">
    <source>
        <dbReference type="EMBL" id="OXU31566.1"/>
    </source>
</evidence>
<reference evidence="1 2" key="1">
    <citation type="journal article" date="2017" name="Curr. Biol.">
        <title>The Evolution of Venom by Co-option of Single-Copy Genes.</title>
        <authorList>
            <person name="Martinson E.O."/>
            <person name="Mrinalini"/>
            <person name="Kelkar Y.D."/>
            <person name="Chang C.H."/>
            <person name="Werren J.H."/>
        </authorList>
    </citation>
    <scope>NUCLEOTIDE SEQUENCE [LARGE SCALE GENOMIC DNA]</scope>
    <source>
        <strain evidence="1 2">Alberta</strain>
        <tissue evidence="1">Whole body</tissue>
    </source>
</reference>
<sequence length="43" mass="5290">MSVYHNISRTTLSISIQFDMHIYFWKHFGKSSYFLFSQLFFFS</sequence>
<accession>A0A232FLD6</accession>
<dbReference type="EMBL" id="NNAY01000047">
    <property type="protein sequence ID" value="OXU31566.1"/>
    <property type="molecule type" value="Genomic_DNA"/>
</dbReference>
<evidence type="ECO:0000313" key="2">
    <source>
        <dbReference type="Proteomes" id="UP000215335"/>
    </source>
</evidence>
<comment type="caution">
    <text evidence="1">The sequence shown here is derived from an EMBL/GenBank/DDBJ whole genome shotgun (WGS) entry which is preliminary data.</text>
</comment>
<gene>
    <name evidence="1" type="ORF">TSAR_005087</name>
</gene>
<dbReference type="Proteomes" id="UP000215335">
    <property type="component" value="Unassembled WGS sequence"/>
</dbReference>
<dbReference type="AlphaFoldDB" id="A0A232FLD6"/>
<protein>
    <submittedName>
        <fullName evidence="1">Uncharacterized protein</fullName>
    </submittedName>
</protein>
<organism evidence="1 2">
    <name type="scientific">Trichomalopsis sarcophagae</name>
    <dbReference type="NCBI Taxonomy" id="543379"/>
    <lineage>
        <taxon>Eukaryota</taxon>
        <taxon>Metazoa</taxon>
        <taxon>Ecdysozoa</taxon>
        <taxon>Arthropoda</taxon>
        <taxon>Hexapoda</taxon>
        <taxon>Insecta</taxon>
        <taxon>Pterygota</taxon>
        <taxon>Neoptera</taxon>
        <taxon>Endopterygota</taxon>
        <taxon>Hymenoptera</taxon>
        <taxon>Apocrita</taxon>
        <taxon>Proctotrupomorpha</taxon>
        <taxon>Chalcidoidea</taxon>
        <taxon>Pteromalidae</taxon>
        <taxon>Pteromalinae</taxon>
        <taxon>Trichomalopsis</taxon>
    </lineage>
</organism>
<keyword evidence="2" id="KW-1185">Reference proteome</keyword>
<proteinExistence type="predicted"/>